<dbReference type="EMBL" id="CASHSV030000002">
    <property type="protein sequence ID" value="CAJ2634102.1"/>
    <property type="molecule type" value="Genomic_DNA"/>
</dbReference>
<proteinExistence type="predicted"/>
<evidence type="ECO:0000313" key="2">
    <source>
        <dbReference type="Proteomes" id="UP001177021"/>
    </source>
</evidence>
<reference evidence="1" key="1">
    <citation type="submission" date="2023-10" db="EMBL/GenBank/DDBJ databases">
        <authorList>
            <person name="Rodriguez Cubillos JULIANA M."/>
            <person name="De Vega J."/>
        </authorList>
    </citation>
    <scope>NUCLEOTIDE SEQUENCE</scope>
</reference>
<dbReference type="Proteomes" id="UP001177021">
    <property type="component" value="Unassembled WGS sequence"/>
</dbReference>
<comment type="caution">
    <text evidence="1">The sequence shown here is derived from an EMBL/GenBank/DDBJ whole genome shotgun (WGS) entry which is preliminary data.</text>
</comment>
<organism evidence="1 2">
    <name type="scientific">Trifolium pratense</name>
    <name type="common">Red clover</name>
    <dbReference type="NCBI Taxonomy" id="57577"/>
    <lineage>
        <taxon>Eukaryota</taxon>
        <taxon>Viridiplantae</taxon>
        <taxon>Streptophyta</taxon>
        <taxon>Embryophyta</taxon>
        <taxon>Tracheophyta</taxon>
        <taxon>Spermatophyta</taxon>
        <taxon>Magnoliopsida</taxon>
        <taxon>eudicotyledons</taxon>
        <taxon>Gunneridae</taxon>
        <taxon>Pentapetalae</taxon>
        <taxon>rosids</taxon>
        <taxon>fabids</taxon>
        <taxon>Fabales</taxon>
        <taxon>Fabaceae</taxon>
        <taxon>Papilionoideae</taxon>
        <taxon>50 kb inversion clade</taxon>
        <taxon>NPAAA clade</taxon>
        <taxon>Hologalegina</taxon>
        <taxon>IRL clade</taxon>
        <taxon>Trifolieae</taxon>
        <taxon>Trifolium</taxon>
    </lineage>
</organism>
<gene>
    <name evidence="1" type="ORF">MILVUS5_LOCUS5089</name>
</gene>
<keyword evidence="2" id="KW-1185">Reference proteome</keyword>
<name>A0ACB0IPH7_TRIPR</name>
<accession>A0ACB0IPH7</accession>
<sequence length="551" mass="63328">MPTHMKSLEMDFFSDYGDANRYKIQEVIGKGSYGVVCSAVDTHTGEKVAIKKVHGIFEHISDAARILREIKLLRLLRHPDIVEIKHIMLPPSSREFKDIYVVFELLESDLHQVIKANADLTKEHYQFFLYQLLRALKYIHTANVYHRDLKPKNILANANCKLKICDFGLARVAFSDTPTTVFWTDYVATRWYRAPELCGSFYSKYTPAIDIWSIGCIFAEVLIGKPLFPGKSVVHQLDLITDLLGTPSMDSICRVRNDKARRYLTSMRKKQPIPFAQKFPNADPLSLRLLERLLAFDPKDRPTAEEALADPYFKGLAKIEREPSCEPITQMEFEFEKRRVTKGEIRDLIFHEILEYHPQLNGTERTNFLYPSAVDQFDKQFTHLEETGGKSDPVVPLERKHASLPRSTIVHSNMTPQKEQSNIASSKNRQTTEEYNTKYIESSGIRGLQIIPLETPGKVVRPVVKYEHGSIVNDSYDSRTSMRVRSEDSYSDFNKTSLNSSRNRNCLIFIQLSKSVTARLQLLAQSTTEADKDVMYLYRQNIPNGFESRPK</sequence>
<evidence type="ECO:0000313" key="1">
    <source>
        <dbReference type="EMBL" id="CAJ2634102.1"/>
    </source>
</evidence>
<protein>
    <submittedName>
        <fullName evidence="1">Uncharacterized protein</fullName>
    </submittedName>
</protein>